<evidence type="ECO:0000313" key="2">
    <source>
        <dbReference type="RefSeq" id="XP_042639580.1"/>
    </source>
</evidence>
<proteinExistence type="predicted"/>
<sequence>MASQGQVLDTTEEENCSMDFRRNLLKIDGHLGAKDVEALKFLCRDLLSHRSLEKARSALEIFEQLLAQEQLSVEDPFLLVELLCVIRQQSLLRYLGYCKEQVHSLPPARRKISLYRNLLYELSEDLDSENVRSIKFLLPDVFPKTEMTSLSCLTHLEKQDLLSENDLTVLESLVKTVMPSLVRKIEKYQTEKISQVVTAPIDKETEGVPQAEEELPSLVANMQVRGASPKEPWPNEHVRSNGDRATNGAPSLVSVEELGASAAIINAETSTKEAAVYRMDRKHRGHCVIVNNDNFTSLPRRPGTHKDAESLKCVFEWLGFTVRVYNDVTKVGLEEALQHYKSHPGHTDGDCFVCCILTHGKFGAVYSSDGALILIREIMSHFTAQQCPGLALKPKLFFIQACQGEETHPSISIEADALNSEKLLPHPREKSLQDSVPIEADFLLGLATVPGYVSFRHVERGSWYIQSLCNHLKDLIPRREDILSILTAVNNDVSQQADKHKTKKQMPQPAFTLRKKLVFPVPQKVLSLE</sequence>
<keyword evidence="1" id="KW-1185">Reference proteome</keyword>
<dbReference type="Proteomes" id="UP000694850">
    <property type="component" value="Unplaced"/>
</dbReference>
<organism evidence="1 2">
    <name type="scientific">Orycteropus afer afer</name>
    <dbReference type="NCBI Taxonomy" id="1230840"/>
    <lineage>
        <taxon>Eukaryota</taxon>
        <taxon>Metazoa</taxon>
        <taxon>Chordata</taxon>
        <taxon>Craniata</taxon>
        <taxon>Vertebrata</taxon>
        <taxon>Euteleostomi</taxon>
        <taxon>Mammalia</taxon>
        <taxon>Eutheria</taxon>
        <taxon>Afrotheria</taxon>
        <taxon>Tubulidentata</taxon>
        <taxon>Orycteropodidae</taxon>
        <taxon>Orycteropus</taxon>
    </lineage>
</organism>
<protein>
    <submittedName>
        <fullName evidence="2">Caspase-10</fullName>
    </submittedName>
</protein>
<accession>A0AC54Z987</accession>
<reference evidence="2" key="1">
    <citation type="submission" date="2025-08" db="UniProtKB">
        <authorList>
            <consortium name="RefSeq"/>
        </authorList>
    </citation>
    <scope>IDENTIFICATION</scope>
</reference>
<name>A0AC54Z987_ORYAF</name>
<dbReference type="RefSeq" id="XP_042639580.1">
    <property type="nucleotide sequence ID" value="XM_042783646.1"/>
</dbReference>
<evidence type="ECO:0000313" key="1">
    <source>
        <dbReference type="Proteomes" id="UP000694850"/>
    </source>
</evidence>
<gene>
    <name evidence="2" type="primary">CASP10</name>
</gene>